<evidence type="ECO:0000256" key="1">
    <source>
        <dbReference type="ARBA" id="ARBA00004127"/>
    </source>
</evidence>
<dbReference type="GO" id="GO:0005345">
    <property type="term" value="F:purine nucleobase transmembrane transporter activity"/>
    <property type="evidence" value="ECO:0007669"/>
    <property type="project" value="TreeGrafter"/>
</dbReference>
<dbReference type="PANTHER" id="PTHR43337:SF1">
    <property type="entry name" value="XANTHINE_URACIL PERMEASE C887.17-RELATED"/>
    <property type="match status" value="1"/>
</dbReference>
<feature type="non-terminal residue" evidence="4">
    <location>
        <position position="76"/>
    </location>
</feature>
<reference evidence="4" key="1">
    <citation type="submission" date="2019-11" db="EMBL/GenBank/DDBJ databases">
        <title>Characterization of Clostridium perfringens isolates from swine manure treated agricultural soils.</title>
        <authorList>
            <person name="Wushke S.T."/>
        </authorList>
    </citation>
    <scope>NUCLEOTIDE SEQUENCE</scope>
    <source>
        <strain evidence="4">V2</strain>
    </source>
</reference>
<evidence type="ECO:0000313" key="4">
    <source>
        <dbReference type="EMBL" id="MDZ5010651.1"/>
    </source>
</evidence>
<dbReference type="GO" id="GO:0005886">
    <property type="term" value="C:plasma membrane"/>
    <property type="evidence" value="ECO:0007669"/>
    <property type="project" value="TreeGrafter"/>
</dbReference>
<dbReference type="PANTHER" id="PTHR43337">
    <property type="entry name" value="XANTHINE/URACIL PERMEASE C887.17-RELATED"/>
    <property type="match status" value="1"/>
</dbReference>
<evidence type="ECO:0000256" key="2">
    <source>
        <dbReference type="ARBA" id="ARBA00022448"/>
    </source>
</evidence>
<evidence type="ECO:0000313" key="5">
    <source>
        <dbReference type="Proteomes" id="UP001292368"/>
    </source>
</evidence>
<dbReference type="GO" id="GO:0012505">
    <property type="term" value="C:endomembrane system"/>
    <property type="evidence" value="ECO:0007669"/>
    <property type="project" value="UniProtKB-SubCell"/>
</dbReference>
<organism evidence="4 5">
    <name type="scientific">Clostridium perfringens</name>
    <dbReference type="NCBI Taxonomy" id="1502"/>
    <lineage>
        <taxon>Bacteria</taxon>
        <taxon>Bacillati</taxon>
        <taxon>Bacillota</taxon>
        <taxon>Clostridia</taxon>
        <taxon>Eubacteriales</taxon>
        <taxon>Clostridiaceae</taxon>
        <taxon>Clostridium</taxon>
    </lineage>
</organism>
<sequence length="76" mass="8005">MENSSKKQGLLPILSNENVNFKREIVAGVTTFLTMAYIIAVNPNILSQTGMPAGALVTATCLTAAMACILMGLFAN</sequence>
<keyword evidence="3" id="KW-1133">Transmembrane helix</keyword>
<accession>A0AAW9IX96</accession>
<evidence type="ECO:0000256" key="3">
    <source>
        <dbReference type="SAM" id="Phobius"/>
    </source>
</evidence>
<keyword evidence="2" id="KW-0813">Transport</keyword>
<feature type="transmembrane region" description="Helical" evidence="3">
    <location>
        <begin position="21"/>
        <end position="41"/>
    </location>
</feature>
<protein>
    <submittedName>
        <fullName evidence="4">NCS2 family permease</fullName>
    </submittedName>
</protein>
<keyword evidence="3" id="KW-0472">Membrane</keyword>
<dbReference type="EMBL" id="WNVM01000616">
    <property type="protein sequence ID" value="MDZ5010651.1"/>
    <property type="molecule type" value="Genomic_DNA"/>
</dbReference>
<keyword evidence="3" id="KW-0812">Transmembrane</keyword>
<name>A0AAW9IX96_CLOPF</name>
<dbReference type="AlphaFoldDB" id="A0AAW9IX96"/>
<comment type="caution">
    <text evidence="4">The sequence shown here is derived from an EMBL/GenBank/DDBJ whole genome shotgun (WGS) entry which is preliminary data.</text>
</comment>
<proteinExistence type="predicted"/>
<feature type="transmembrane region" description="Helical" evidence="3">
    <location>
        <begin position="53"/>
        <end position="75"/>
    </location>
</feature>
<gene>
    <name evidence="4" type="ORF">GNF77_17470</name>
</gene>
<comment type="subcellular location">
    <subcellularLocation>
        <location evidence="1">Endomembrane system</location>
        <topology evidence="1">Multi-pass membrane protein</topology>
    </subcellularLocation>
</comment>
<dbReference type="Proteomes" id="UP001292368">
    <property type="component" value="Unassembled WGS sequence"/>
</dbReference>
<dbReference type="InterPro" id="IPR045018">
    <property type="entry name" value="Azg-like"/>
</dbReference>